<dbReference type="InterPro" id="IPR036034">
    <property type="entry name" value="PDZ_sf"/>
</dbReference>
<feature type="transmembrane region" description="Helical" evidence="1">
    <location>
        <begin position="53"/>
        <end position="78"/>
    </location>
</feature>
<feature type="transmembrane region" description="Helical" evidence="1">
    <location>
        <begin position="227"/>
        <end position="248"/>
    </location>
</feature>
<dbReference type="RefSeq" id="WP_159117094.1">
    <property type="nucleotide sequence ID" value="NZ_CAKJVE010000004.1"/>
</dbReference>
<organism evidence="3 4">
    <name type="scientific">Clostridium neonatale</name>
    <dbReference type="NCBI Taxonomy" id="137838"/>
    <lineage>
        <taxon>Bacteria</taxon>
        <taxon>Bacillati</taxon>
        <taxon>Bacillota</taxon>
        <taxon>Clostridia</taxon>
        <taxon>Eubacteriales</taxon>
        <taxon>Clostridiaceae</taxon>
        <taxon>Clostridium</taxon>
    </lineage>
</organism>
<keyword evidence="1" id="KW-0812">Transmembrane</keyword>
<keyword evidence="1" id="KW-0472">Membrane</keyword>
<dbReference type="EMBL" id="UWJD01000003">
    <property type="protein sequence ID" value="VCT86072.1"/>
    <property type="molecule type" value="Genomic_DNA"/>
</dbReference>
<keyword evidence="3" id="KW-0131">Cell cycle</keyword>
<evidence type="ECO:0000313" key="2">
    <source>
        <dbReference type="EMBL" id="CAG9704105.1"/>
    </source>
</evidence>
<sequence>MNLIMQVLLKLSETLLTPSTLLLLSIIIFYFYNKNKKIILMQKMISGGSVNSAIELTLSQIVLGIIGGVIASILLGLLGIVFDANSSIILIFYISLILMVISPRYICFSYSGAILGMISIVIKLLNYFGVGFDGQTFLTVNVMYLMMFVGIMHIVEGILVMVDGDRGAIPVFTERDGKILGGYSFKRYWIMPISIFIVLSSNGVRLFNADIITDMPMWWPIIKAPSSVIFAGSLGISLLSLFGVIGYSSVTFTKSKREKAISSGVHILSFGILLTVVSQMARFDLIGEIIVVIFAPLAHEFMLRIQAMKEEKGTPKYVSNNQGLMILEISEESKFNEFGIRTGSTILDVNNEKFNSETELYNIIRENLYNADFNVMDQNGNLKKVKFRHKKGKRLGVVLVPKSVKKEEIVEINDVNFKEVLENINKEKKE</sequence>
<reference evidence="2" key="2">
    <citation type="submission" date="2021-10" db="EMBL/GenBank/DDBJ databases">
        <authorList>
            <person name="Mesa V."/>
        </authorList>
    </citation>
    <scope>NUCLEOTIDE SEQUENCE</scope>
    <source>
        <strain evidence="2">CC3_PB</strain>
    </source>
</reference>
<reference evidence="3 4" key="1">
    <citation type="submission" date="2018-06" db="EMBL/GenBank/DDBJ databases">
        <authorList>
            <consortium name="IHU Genomes"/>
        </authorList>
    </citation>
    <scope>NUCLEOTIDE SEQUENCE [LARGE SCALE GENOMIC DNA]</scope>
    <source>
        <strain evidence="3 4">NEC25</strain>
    </source>
</reference>
<dbReference type="EMBL" id="CAKJVE010000004">
    <property type="protein sequence ID" value="CAG9704105.1"/>
    <property type="molecule type" value="Genomic_DNA"/>
</dbReference>
<feature type="transmembrane region" description="Helical" evidence="1">
    <location>
        <begin position="142"/>
        <end position="162"/>
    </location>
</feature>
<dbReference type="AlphaFoldDB" id="A0A650MU00"/>
<evidence type="ECO:0000256" key="1">
    <source>
        <dbReference type="SAM" id="Phobius"/>
    </source>
</evidence>
<dbReference type="SUPFAM" id="SSF50156">
    <property type="entry name" value="PDZ domain-like"/>
    <property type="match status" value="1"/>
</dbReference>
<keyword evidence="1" id="KW-1133">Transmembrane helix</keyword>
<dbReference type="Proteomes" id="UP000789738">
    <property type="component" value="Unassembled WGS sequence"/>
</dbReference>
<evidence type="ECO:0000313" key="4">
    <source>
        <dbReference type="Proteomes" id="UP000431451"/>
    </source>
</evidence>
<dbReference type="GO" id="GO:0051301">
    <property type="term" value="P:cell division"/>
    <property type="evidence" value="ECO:0007669"/>
    <property type="project" value="UniProtKB-KW"/>
</dbReference>
<feature type="transmembrane region" description="Helical" evidence="1">
    <location>
        <begin position="15"/>
        <end position="32"/>
    </location>
</feature>
<keyword evidence="3" id="KW-0132">Cell division</keyword>
<proteinExistence type="predicted"/>
<dbReference type="Gene3D" id="2.30.42.10">
    <property type="match status" value="1"/>
</dbReference>
<evidence type="ECO:0000313" key="3">
    <source>
        <dbReference type="EMBL" id="VCT86072.1"/>
    </source>
</evidence>
<gene>
    <name evidence="3" type="primary">minJ</name>
    <name evidence="2" type="ORF">CNEO_41004</name>
    <name evidence="3" type="ORF">CNEONATNEC25_03675</name>
</gene>
<dbReference type="Proteomes" id="UP000431451">
    <property type="component" value="Unassembled WGS sequence"/>
</dbReference>
<feature type="transmembrane region" description="Helical" evidence="1">
    <location>
        <begin position="188"/>
        <end position="207"/>
    </location>
</feature>
<feature type="transmembrane region" description="Helical" evidence="1">
    <location>
        <begin position="260"/>
        <end position="279"/>
    </location>
</feature>
<protein>
    <submittedName>
        <fullName evidence="3">Cell division topological determinant MinJ</fullName>
    </submittedName>
    <submittedName>
        <fullName evidence="2">PDZ domain protein</fullName>
    </submittedName>
</protein>
<feature type="transmembrane region" description="Helical" evidence="1">
    <location>
        <begin position="108"/>
        <end position="130"/>
    </location>
</feature>
<name>A0A650MU00_9CLOT</name>
<accession>A0A650MU00</accession>
<feature type="transmembrane region" description="Helical" evidence="1">
    <location>
        <begin position="84"/>
        <end position="101"/>
    </location>
</feature>